<sequence length="129" mass="13466">MAHRTRLFALVAGLIAAFALAAPAAEASVVPPAQYCDVHITVPAQWSNGYVVAVTIRNISGVPVTWSATVETQPPGYIVQAWGANVSVAGSTVWILPWSPVLRPGQSVSFGYTGSGPVVLPRVTCQPVV</sequence>
<dbReference type="Proteomes" id="UP001589867">
    <property type="component" value="Unassembled WGS sequence"/>
</dbReference>
<dbReference type="SUPFAM" id="SSF49384">
    <property type="entry name" value="Carbohydrate-binding domain"/>
    <property type="match status" value="1"/>
</dbReference>
<keyword evidence="4" id="KW-1185">Reference proteome</keyword>
<protein>
    <submittedName>
        <fullName evidence="3">Cellulose binding domain-containing protein</fullName>
    </submittedName>
</protein>
<dbReference type="EMBL" id="JBHLUH010000041">
    <property type="protein sequence ID" value="MFC0530182.1"/>
    <property type="molecule type" value="Genomic_DNA"/>
</dbReference>
<accession>A0ABV6M654</accession>
<evidence type="ECO:0000256" key="1">
    <source>
        <dbReference type="SAM" id="SignalP"/>
    </source>
</evidence>
<gene>
    <name evidence="3" type="ORF">ACFFIA_21190</name>
</gene>
<dbReference type="InterPro" id="IPR001919">
    <property type="entry name" value="CBD2"/>
</dbReference>
<feature type="signal peptide" evidence="1">
    <location>
        <begin position="1"/>
        <end position="21"/>
    </location>
</feature>
<dbReference type="Pfam" id="PF00553">
    <property type="entry name" value="CBM_2"/>
    <property type="match status" value="1"/>
</dbReference>
<dbReference type="PROSITE" id="PS51173">
    <property type="entry name" value="CBM2"/>
    <property type="match status" value="1"/>
</dbReference>
<evidence type="ECO:0000313" key="4">
    <source>
        <dbReference type="Proteomes" id="UP001589867"/>
    </source>
</evidence>
<name>A0ABV6M654_9ACTN</name>
<evidence type="ECO:0000259" key="2">
    <source>
        <dbReference type="PROSITE" id="PS51173"/>
    </source>
</evidence>
<feature type="domain" description="CBM2" evidence="2">
    <location>
        <begin position="29"/>
        <end position="128"/>
    </location>
</feature>
<dbReference type="InterPro" id="IPR012291">
    <property type="entry name" value="CBM2_carb-bd_dom_sf"/>
</dbReference>
<keyword evidence="1" id="KW-0732">Signal</keyword>
<dbReference type="SMART" id="SM00637">
    <property type="entry name" value="CBD_II"/>
    <property type="match status" value="1"/>
</dbReference>
<dbReference type="RefSeq" id="WP_377253296.1">
    <property type="nucleotide sequence ID" value="NZ_JBHLUH010000041.1"/>
</dbReference>
<dbReference type="InterPro" id="IPR008965">
    <property type="entry name" value="CBM2/CBM3_carb-bd_dom_sf"/>
</dbReference>
<feature type="chain" id="PRO_5047027389" evidence="1">
    <location>
        <begin position="22"/>
        <end position="129"/>
    </location>
</feature>
<reference evidence="3 4" key="1">
    <citation type="submission" date="2024-09" db="EMBL/GenBank/DDBJ databases">
        <authorList>
            <person name="Sun Q."/>
            <person name="Mori K."/>
        </authorList>
    </citation>
    <scope>NUCLEOTIDE SEQUENCE [LARGE SCALE GENOMIC DNA]</scope>
    <source>
        <strain evidence="3 4">TBRC 3947</strain>
    </source>
</reference>
<comment type="caution">
    <text evidence="3">The sequence shown here is derived from an EMBL/GenBank/DDBJ whole genome shotgun (WGS) entry which is preliminary data.</text>
</comment>
<proteinExistence type="predicted"/>
<evidence type="ECO:0000313" key="3">
    <source>
        <dbReference type="EMBL" id="MFC0530182.1"/>
    </source>
</evidence>
<organism evidence="3 4">
    <name type="scientific">Phytohabitans kaempferiae</name>
    <dbReference type="NCBI Taxonomy" id="1620943"/>
    <lineage>
        <taxon>Bacteria</taxon>
        <taxon>Bacillati</taxon>
        <taxon>Actinomycetota</taxon>
        <taxon>Actinomycetes</taxon>
        <taxon>Micromonosporales</taxon>
        <taxon>Micromonosporaceae</taxon>
    </lineage>
</organism>
<dbReference type="Gene3D" id="2.60.40.290">
    <property type="match status" value="1"/>
</dbReference>